<sequence>MTTVMLYDSNIGTLLCNYLQLPVFPPSHASDAEKEAQRDACMNQASLFFALQKNATAAAPGTAAPALKSYTLPDGTACAFAVAKEATLVFMSPPRAGTKTMAILGELADAAAENIEDGEAETKKFRREEMELAVKRIVREMCTSSRKPLAPLAASTAVSGSSLLKLLNLTKRGGFDIVKDVFIEEEDEAEVRAAATTVDPGDVSDDEDPKTLDLNCCEICLEIISCLVCECQTHDEKADRQKKMVERNKGRALRRKGLPDPDYEERMKEKKEKEMKGAGGKVVPVISAPGPQKMQREPREVPPDIMTFGRAPRWDLGAGSTDETTTGGHLKELVKSQDVMSTLEIGRDRGQNAAAFSFAGEFAGGVMGGAAAITMMDEVGVKKDKFMFVGEVAYLIRGWHEWGTMHKDMADVAFLDEATHMSELLLMTTLYME</sequence>
<protein>
    <submittedName>
        <fullName evidence="2">Uncharacterized protein</fullName>
    </submittedName>
</protein>
<dbReference type="Proteomes" id="UP001165060">
    <property type="component" value="Unassembled WGS sequence"/>
</dbReference>
<evidence type="ECO:0000313" key="2">
    <source>
        <dbReference type="EMBL" id="GMI26360.1"/>
    </source>
</evidence>
<keyword evidence="3" id="KW-1185">Reference proteome</keyword>
<reference evidence="2 3" key="1">
    <citation type="journal article" date="2023" name="Commun. Biol.">
        <title>Genome analysis of Parmales, the sister group of diatoms, reveals the evolutionary specialization of diatoms from phago-mixotrophs to photoautotrophs.</title>
        <authorList>
            <person name="Ban H."/>
            <person name="Sato S."/>
            <person name="Yoshikawa S."/>
            <person name="Yamada K."/>
            <person name="Nakamura Y."/>
            <person name="Ichinomiya M."/>
            <person name="Sato N."/>
            <person name="Blanc-Mathieu R."/>
            <person name="Endo H."/>
            <person name="Kuwata A."/>
            <person name="Ogata H."/>
        </authorList>
    </citation>
    <scope>NUCLEOTIDE SEQUENCE [LARGE SCALE GENOMIC DNA]</scope>
</reference>
<organism evidence="2 3">
    <name type="scientific">Tetraparma gracilis</name>
    <dbReference type="NCBI Taxonomy" id="2962635"/>
    <lineage>
        <taxon>Eukaryota</taxon>
        <taxon>Sar</taxon>
        <taxon>Stramenopiles</taxon>
        <taxon>Ochrophyta</taxon>
        <taxon>Bolidophyceae</taxon>
        <taxon>Parmales</taxon>
        <taxon>Triparmaceae</taxon>
        <taxon>Tetraparma</taxon>
    </lineage>
</organism>
<feature type="region of interest" description="Disordered" evidence="1">
    <location>
        <begin position="242"/>
        <end position="326"/>
    </location>
</feature>
<accession>A0ABQ6MIA3</accession>
<name>A0ABQ6MIA3_9STRA</name>
<feature type="compositionally biased region" description="Basic and acidic residues" evidence="1">
    <location>
        <begin position="264"/>
        <end position="276"/>
    </location>
</feature>
<proteinExistence type="predicted"/>
<evidence type="ECO:0000313" key="3">
    <source>
        <dbReference type="Proteomes" id="UP001165060"/>
    </source>
</evidence>
<dbReference type="EMBL" id="BRYB01001465">
    <property type="protein sequence ID" value="GMI26360.1"/>
    <property type="molecule type" value="Genomic_DNA"/>
</dbReference>
<comment type="caution">
    <text evidence="2">The sequence shown here is derived from an EMBL/GenBank/DDBJ whole genome shotgun (WGS) entry which is preliminary data.</text>
</comment>
<evidence type="ECO:0000256" key="1">
    <source>
        <dbReference type="SAM" id="MobiDB-lite"/>
    </source>
</evidence>
<gene>
    <name evidence="2" type="ORF">TeGR_g6308</name>
</gene>